<evidence type="ECO:0000313" key="2">
    <source>
        <dbReference type="EMBL" id="OGG59499.1"/>
    </source>
</evidence>
<dbReference type="Gene3D" id="2.170.130.30">
    <property type="match status" value="1"/>
</dbReference>
<dbReference type="Pfam" id="PF14478">
    <property type="entry name" value="DUF4430"/>
    <property type="match status" value="1"/>
</dbReference>
<feature type="domain" description="Transcobalamin-like C-terminal" evidence="1">
    <location>
        <begin position="60"/>
        <end position="138"/>
    </location>
</feature>
<name>A0A1F6DDJ6_9BACT</name>
<sequence>MKKYTALLIAIIVLGAGSYFTEQSFRTSFPQAESTNTSAKSTATLVVGSNKYEVPATSDSAVLDAMRELASTTNFAFTGKDYSSLGFFVESINGLPAQAGKKNSDGFYWILYVNGKSSDLGVSQAKISSGDTIEWKYEPR</sequence>
<organism evidence="2 3">
    <name type="scientific">Candidatus Kaiserbacteria bacterium RIFCSPHIGHO2_02_FULL_49_16</name>
    <dbReference type="NCBI Taxonomy" id="1798490"/>
    <lineage>
        <taxon>Bacteria</taxon>
        <taxon>Candidatus Kaiseribacteriota</taxon>
    </lineage>
</organism>
<dbReference type="InterPro" id="IPR027954">
    <property type="entry name" value="Transcobalamin-like_C"/>
</dbReference>
<evidence type="ECO:0000313" key="3">
    <source>
        <dbReference type="Proteomes" id="UP000178042"/>
    </source>
</evidence>
<reference evidence="2 3" key="1">
    <citation type="journal article" date="2016" name="Nat. Commun.">
        <title>Thousands of microbial genomes shed light on interconnected biogeochemical processes in an aquifer system.</title>
        <authorList>
            <person name="Anantharaman K."/>
            <person name="Brown C.T."/>
            <person name="Hug L.A."/>
            <person name="Sharon I."/>
            <person name="Castelle C.J."/>
            <person name="Probst A.J."/>
            <person name="Thomas B.C."/>
            <person name="Singh A."/>
            <person name="Wilkins M.J."/>
            <person name="Karaoz U."/>
            <person name="Brodie E.L."/>
            <person name="Williams K.H."/>
            <person name="Hubbard S.S."/>
            <person name="Banfield J.F."/>
        </authorList>
    </citation>
    <scope>NUCLEOTIDE SEQUENCE [LARGE SCALE GENOMIC DNA]</scope>
</reference>
<dbReference type="Proteomes" id="UP000178042">
    <property type="component" value="Unassembled WGS sequence"/>
</dbReference>
<protein>
    <recommendedName>
        <fullName evidence="1">Transcobalamin-like C-terminal domain-containing protein</fullName>
    </recommendedName>
</protein>
<evidence type="ECO:0000259" key="1">
    <source>
        <dbReference type="Pfam" id="PF14478"/>
    </source>
</evidence>
<comment type="caution">
    <text evidence="2">The sequence shown here is derived from an EMBL/GenBank/DDBJ whole genome shotgun (WGS) entry which is preliminary data.</text>
</comment>
<gene>
    <name evidence="2" type="ORF">A3C86_04255</name>
</gene>
<dbReference type="EMBL" id="MFLD01000025">
    <property type="protein sequence ID" value="OGG59499.1"/>
    <property type="molecule type" value="Genomic_DNA"/>
</dbReference>
<dbReference type="AlphaFoldDB" id="A0A1F6DDJ6"/>
<proteinExistence type="predicted"/>
<accession>A0A1F6DDJ6</accession>